<gene>
    <name evidence="2" type="ORF">KAJ71_20965</name>
</gene>
<protein>
    <recommendedName>
        <fullName evidence="4">Lysozyme inhibitor LprI N-terminal domain-containing protein</fullName>
    </recommendedName>
</protein>
<evidence type="ECO:0000313" key="3">
    <source>
        <dbReference type="Proteomes" id="UP001165275"/>
    </source>
</evidence>
<keyword evidence="3" id="KW-1185">Reference proteome</keyword>
<feature type="signal peptide" evidence="1">
    <location>
        <begin position="1"/>
        <end position="19"/>
    </location>
</feature>
<proteinExistence type="predicted"/>
<dbReference type="Proteomes" id="UP001165275">
    <property type="component" value="Unassembled WGS sequence"/>
</dbReference>
<accession>A0ABT0KHH1</accession>
<evidence type="ECO:0008006" key="4">
    <source>
        <dbReference type="Google" id="ProtNLM"/>
    </source>
</evidence>
<dbReference type="PANTHER" id="PTHR37549">
    <property type="entry name" value="LIPOPROTEIN LPRI"/>
    <property type="match status" value="1"/>
</dbReference>
<sequence>MIKKLFYFSILSVSLNVSAAGFDCLKASTAVEHMICDNKALSALDSAMTNLYQSKKDNSLKEIQRGWIKTKRDSAKSIDELNTLYAEHIQFLTEYAEATNHSNENQSAMKQSQPVATKSKLQLSDFSNDFIFVDGNEYSTQYQDMNRSNYVLRCADAMMIDVMNIWRKDSAKKNETREFSRLRDNVYNGLWNMTVDNIDSKVNTQEMRTICDLLVAGN</sequence>
<keyword evidence="1" id="KW-0732">Signal</keyword>
<evidence type="ECO:0000256" key="1">
    <source>
        <dbReference type="SAM" id="SignalP"/>
    </source>
</evidence>
<dbReference type="PANTHER" id="PTHR37549:SF1">
    <property type="entry name" value="LIPOPROTEIN LPRI"/>
    <property type="match status" value="1"/>
</dbReference>
<reference evidence="2" key="1">
    <citation type="submission" date="2021-04" db="EMBL/GenBank/DDBJ databases">
        <title>Genome sequence of Serratia sp. arafor3.</title>
        <authorList>
            <person name="Besaury L."/>
        </authorList>
    </citation>
    <scope>NUCLEOTIDE SEQUENCE</scope>
    <source>
        <strain evidence="2">Arafor3</strain>
    </source>
</reference>
<evidence type="ECO:0000313" key="2">
    <source>
        <dbReference type="EMBL" id="MCL1031470.1"/>
    </source>
</evidence>
<feature type="chain" id="PRO_5047174901" description="Lysozyme inhibitor LprI N-terminal domain-containing protein" evidence="1">
    <location>
        <begin position="20"/>
        <end position="218"/>
    </location>
</feature>
<dbReference type="EMBL" id="JAGQDC010000022">
    <property type="protein sequence ID" value="MCL1031470.1"/>
    <property type="molecule type" value="Genomic_DNA"/>
</dbReference>
<name>A0ABT0KHH1_9GAMM</name>
<dbReference type="InterPro" id="IPR052755">
    <property type="entry name" value="Lysozyme_Inhibitor_LprI"/>
</dbReference>
<dbReference type="RefSeq" id="WP_248947475.1">
    <property type="nucleotide sequence ID" value="NZ_JAGQDC010000022.1"/>
</dbReference>
<organism evidence="2 3">
    <name type="scientific">Serratia silvae</name>
    <dbReference type="NCBI Taxonomy" id="2824122"/>
    <lineage>
        <taxon>Bacteria</taxon>
        <taxon>Pseudomonadati</taxon>
        <taxon>Pseudomonadota</taxon>
        <taxon>Gammaproteobacteria</taxon>
        <taxon>Enterobacterales</taxon>
        <taxon>Yersiniaceae</taxon>
        <taxon>Serratia</taxon>
    </lineage>
</organism>
<comment type="caution">
    <text evidence="2">The sequence shown here is derived from an EMBL/GenBank/DDBJ whole genome shotgun (WGS) entry which is preliminary data.</text>
</comment>